<feature type="signal peptide" evidence="1">
    <location>
        <begin position="1"/>
        <end position="21"/>
    </location>
</feature>
<comment type="caution">
    <text evidence="2">The sequence shown here is derived from an EMBL/GenBank/DDBJ whole genome shotgun (WGS) entry which is preliminary data.</text>
</comment>
<name>A0A1Y1ZYE9_9PLEO</name>
<accession>A0A1Y1ZYE9</accession>
<feature type="chain" id="PRO_5012056244" evidence="1">
    <location>
        <begin position="22"/>
        <end position="143"/>
    </location>
</feature>
<dbReference type="Proteomes" id="UP000193144">
    <property type="component" value="Unassembled WGS sequence"/>
</dbReference>
<reference evidence="2 3" key="1">
    <citation type="submission" date="2016-07" db="EMBL/GenBank/DDBJ databases">
        <title>Pervasive Adenine N6-methylation of Active Genes in Fungi.</title>
        <authorList>
            <consortium name="DOE Joint Genome Institute"/>
            <person name="Mondo S.J."/>
            <person name="Dannebaum R.O."/>
            <person name="Kuo R.C."/>
            <person name="Labutti K."/>
            <person name="Haridas S."/>
            <person name="Kuo A."/>
            <person name="Salamov A."/>
            <person name="Ahrendt S.R."/>
            <person name="Lipzen A."/>
            <person name="Sullivan W."/>
            <person name="Andreopoulos W.B."/>
            <person name="Clum A."/>
            <person name="Lindquist E."/>
            <person name="Daum C."/>
            <person name="Ramamoorthy G.K."/>
            <person name="Gryganskyi A."/>
            <person name="Culley D."/>
            <person name="Magnuson J.K."/>
            <person name="James T.Y."/>
            <person name="O'Malley M.A."/>
            <person name="Stajich J.E."/>
            <person name="Spatafora J.W."/>
            <person name="Visel A."/>
            <person name="Grigoriev I.V."/>
        </authorList>
    </citation>
    <scope>NUCLEOTIDE SEQUENCE [LARGE SCALE GENOMIC DNA]</scope>
    <source>
        <strain evidence="2 3">CBS 115471</strain>
    </source>
</reference>
<evidence type="ECO:0000256" key="1">
    <source>
        <dbReference type="SAM" id="SignalP"/>
    </source>
</evidence>
<proteinExistence type="predicted"/>
<keyword evidence="1" id="KW-0732">Signal</keyword>
<protein>
    <submittedName>
        <fullName evidence="2">Uncharacterized protein</fullName>
    </submittedName>
</protein>
<dbReference type="AlphaFoldDB" id="A0A1Y1ZYE9"/>
<keyword evidence="3" id="KW-1185">Reference proteome</keyword>
<evidence type="ECO:0000313" key="2">
    <source>
        <dbReference type="EMBL" id="ORY15077.1"/>
    </source>
</evidence>
<sequence>MALRSTVLYLGTVGLLQLGWCKRRGELARCGMARNWVVCCQSQECEVLRFDGSLCPPNRSSGSLSLLTSNQNHSQIPETSPRMHVAVPCSAEHTYSIGWMRFQQGRSSSARALRARMQVDLRKSSPFEDVGGEWRGQNDLARL</sequence>
<evidence type="ECO:0000313" key="3">
    <source>
        <dbReference type="Proteomes" id="UP000193144"/>
    </source>
</evidence>
<gene>
    <name evidence="2" type="ORF">BCR34DRAFT_198960</name>
</gene>
<organism evidence="2 3">
    <name type="scientific">Clohesyomyces aquaticus</name>
    <dbReference type="NCBI Taxonomy" id="1231657"/>
    <lineage>
        <taxon>Eukaryota</taxon>
        <taxon>Fungi</taxon>
        <taxon>Dikarya</taxon>
        <taxon>Ascomycota</taxon>
        <taxon>Pezizomycotina</taxon>
        <taxon>Dothideomycetes</taxon>
        <taxon>Pleosporomycetidae</taxon>
        <taxon>Pleosporales</taxon>
        <taxon>Lindgomycetaceae</taxon>
        <taxon>Clohesyomyces</taxon>
    </lineage>
</organism>
<dbReference type="EMBL" id="MCFA01000028">
    <property type="protein sequence ID" value="ORY15077.1"/>
    <property type="molecule type" value="Genomic_DNA"/>
</dbReference>